<comment type="caution">
    <text evidence="1">The sequence shown here is derived from an EMBL/GenBank/DDBJ whole genome shotgun (WGS) entry which is preliminary data.</text>
</comment>
<sequence length="217" mass="24076">MTPITLNRNAILNALEAAGRPLQRYDLVTVVFWAAGYDRDTYRTVQDLPDGSLECVQLIDRLHADGDLVRLPSPKWREILGTAFDTTTIHGQRGYHWFATRDQHARWTQADRDRAERIAAITARLEAANLPPLELHRTDWTDNGGLVDADDPDAVHTSLEILEPGGARVAEVLCNHAPDDEQPEQALAAAETAADLFIHAPADLAFLLTLVNENTSR</sequence>
<protein>
    <submittedName>
        <fullName evidence="1">Uncharacterized protein</fullName>
    </submittedName>
</protein>
<evidence type="ECO:0000313" key="2">
    <source>
        <dbReference type="Proteomes" id="UP000053923"/>
    </source>
</evidence>
<reference evidence="2" key="1">
    <citation type="submission" date="2015-10" db="EMBL/GenBank/DDBJ databases">
        <authorList>
            <person name="Ju K.-S."/>
            <person name="Doroghazi J.R."/>
            <person name="Metcalf W.W."/>
        </authorList>
    </citation>
    <scope>NUCLEOTIDE SEQUENCE [LARGE SCALE GENOMIC DNA]</scope>
    <source>
        <strain evidence="2">NRRL 3151</strain>
    </source>
</reference>
<gene>
    <name evidence="1" type="ORF">ADL12_39630</name>
</gene>
<name>A0A101JAH1_9ACTN</name>
<keyword evidence="2" id="KW-1185">Reference proteome</keyword>
<proteinExistence type="predicted"/>
<accession>A0A101JAH1</accession>
<dbReference type="RefSeq" id="WP_062712437.1">
    <property type="nucleotide sequence ID" value="NZ_LLZG01000388.1"/>
</dbReference>
<evidence type="ECO:0000313" key="1">
    <source>
        <dbReference type="EMBL" id="KUL23193.1"/>
    </source>
</evidence>
<organism evidence="1 2">
    <name type="scientific">Streptomyces regalis</name>
    <dbReference type="NCBI Taxonomy" id="68262"/>
    <lineage>
        <taxon>Bacteria</taxon>
        <taxon>Bacillati</taxon>
        <taxon>Actinomycetota</taxon>
        <taxon>Actinomycetes</taxon>
        <taxon>Kitasatosporales</taxon>
        <taxon>Streptomycetaceae</taxon>
        <taxon>Streptomyces</taxon>
    </lineage>
</organism>
<dbReference type="OrthoDB" id="4335705at2"/>
<dbReference type="Proteomes" id="UP000053923">
    <property type="component" value="Unassembled WGS sequence"/>
</dbReference>
<dbReference type="AlphaFoldDB" id="A0A101JAH1"/>
<dbReference type="EMBL" id="LLZG01000388">
    <property type="protein sequence ID" value="KUL23193.1"/>
    <property type="molecule type" value="Genomic_DNA"/>
</dbReference>